<reference evidence="1" key="1">
    <citation type="submission" date="2015-10" db="EMBL/GenBank/DDBJ databases">
        <authorList>
            <person name="Gilbert D.G."/>
        </authorList>
    </citation>
    <scope>NUCLEOTIDE SEQUENCE</scope>
</reference>
<dbReference type="InterPro" id="IPR007434">
    <property type="entry name" value="FemAB-like"/>
</dbReference>
<dbReference type="Gene3D" id="3.40.630.30">
    <property type="match status" value="1"/>
</dbReference>
<proteinExistence type="predicted"/>
<protein>
    <submittedName>
        <fullName evidence="1">COGs COG3146</fullName>
    </submittedName>
</protein>
<name>A0A160TDX0_9ZZZZ</name>
<evidence type="ECO:0000313" key="1">
    <source>
        <dbReference type="EMBL" id="CUS42795.1"/>
    </source>
</evidence>
<dbReference type="SUPFAM" id="SSF55729">
    <property type="entry name" value="Acyl-CoA N-acyltransferases (Nat)"/>
    <property type="match status" value="1"/>
</dbReference>
<dbReference type="PANTHER" id="PTHR47017">
    <property type="entry name" value="ACYL-COA"/>
    <property type="match status" value="1"/>
</dbReference>
<dbReference type="EMBL" id="CZQC01000071">
    <property type="protein sequence ID" value="CUS42795.1"/>
    <property type="molecule type" value="Genomic_DNA"/>
</dbReference>
<accession>A0A160TDX0</accession>
<sequence>MASFEQVGSITQLSRPQWQALRDTRYPFLDYDFLAALENTECIGDDSGWIPAYFAAFENQQLIAAMPAFIKEHSYGEYVFDWSWADAYQRNGLAYYPKLLAAIPFTPATGPRLIGDQSLWPDALAAISAYCLANQLSGWHVNFPETDTLAKITEFKTDNNQASLIRNACQFHWYNREYLNFDHYLNQFTSRKRKAVRKEREKIAAQGIRMTRLTHEQITPEHVAFFYQCYQITYLRRRSQGYLNQAFFQQLRSTMNSQMMMVLAHKGEQPIAAALCFYDDDNLYGRYWGAIDNFDSLHFEACYYQGIEFCIEQGIGHFDPGTQGEHKISRGFEPMLTHSAHWLVHSQFHDAVDNFLAEERQHILAYQRDAKTLLPFRDGFTLHDSE</sequence>
<dbReference type="PANTHER" id="PTHR47017:SF1">
    <property type="entry name" value="ACYL-COA"/>
    <property type="match status" value="1"/>
</dbReference>
<gene>
    <name evidence="1" type="ORF">MGWOODY_Tha2871</name>
</gene>
<dbReference type="InterPro" id="IPR016181">
    <property type="entry name" value="Acyl_CoA_acyltransferase"/>
</dbReference>
<dbReference type="AlphaFoldDB" id="A0A160TDX0"/>
<dbReference type="Pfam" id="PF04339">
    <property type="entry name" value="FemAB_like"/>
    <property type="match status" value="1"/>
</dbReference>
<organism evidence="1">
    <name type="scientific">hydrothermal vent metagenome</name>
    <dbReference type="NCBI Taxonomy" id="652676"/>
    <lineage>
        <taxon>unclassified sequences</taxon>
        <taxon>metagenomes</taxon>
        <taxon>ecological metagenomes</taxon>
    </lineage>
</organism>